<dbReference type="InterPro" id="IPR052664">
    <property type="entry name" value="BTB-MATH_domain_protein"/>
</dbReference>
<evidence type="ECO:0000259" key="1">
    <source>
        <dbReference type="PROSITE" id="PS50097"/>
    </source>
</evidence>
<dbReference type="InterPro" id="IPR011333">
    <property type="entry name" value="SKP1/BTB/POZ_sf"/>
</dbReference>
<dbReference type="Pfam" id="PF00651">
    <property type="entry name" value="BTB"/>
    <property type="match status" value="1"/>
</dbReference>
<dbReference type="Gene3D" id="2.60.210.10">
    <property type="entry name" value="Apoptosis, Tumor Necrosis Factor Receptor Associated Protein 2, Chain A"/>
    <property type="match status" value="1"/>
</dbReference>
<dbReference type="InParanoid" id="G0NYU1"/>
<dbReference type="InterPro" id="IPR000210">
    <property type="entry name" value="BTB/POZ_dom"/>
</dbReference>
<dbReference type="EMBL" id="GL379984">
    <property type="protein sequence ID" value="EGT40203.1"/>
    <property type="molecule type" value="Genomic_DNA"/>
</dbReference>
<protein>
    <recommendedName>
        <fullName evidence="5">BTB domain-containing protein</fullName>
    </recommendedName>
</protein>
<dbReference type="InterPro" id="IPR002083">
    <property type="entry name" value="MATH/TRAF_dom"/>
</dbReference>
<dbReference type="Pfam" id="PF00917">
    <property type="entry name" value="MATH"/>
    <property type="match status" value="1"/>
</dbReference>
<dbReference type="PANTHER" id="PTHR22743:SF165">
    <property type="entry name" value="BTB AND MATH DOMAIN CONTAINING-RELATED"/>
    <property type="match status" value="1"/>
</dbReference>
<dbReference type="Proteomes" id="UP000008068">
    <property type="component" value="Unassembled WGS sequence"/>
</dbReference>
<dbReference type="SUPFAM" id="SSF54695">
    <property type="entry name" value="POZ domain"/>
    <property type="match status" value="1"/>
</dbReference>
<evidence type="ECO:0000313" key="4">
    <source>
        <dbReference type="Proteomes" id="UP000008068"/>
    </source>
</evidence>
<evidence type="ECO:0008006" key="5">
    <source>
        <dbReference type="Google" id="ProtNLM"/>
    </source>
</evidence>
<dbReference type="OrthoDB" id="6359816at2759"/>
<gene>
    <name evidence="3" type="ORF">CAEBREN_17723</name>
</gene>
<evidence type="ECO:0000313" key="3">
    <source>
        <dbReference type="EMBL" id="EGT40203.1"/>
    </source>
</evidence>
<dbReference type="STRING" id="135651.G0NYU1"/>
<dbReference type="AlphaFoldDB" id="G0NYU1"/>
<accession>G0NYU1</accession>
<dbReference type="HOGENOM" id="CLU_051249_2_0_1"/>
<dbReference type="CDD" id="cd18186">
    <property type="entry name" value="BTB_POZ_ZBTB_KLHL-like"/>
    <property type="match status" value="1"/>
</dbReference>
<proteinExistence type="predicted"/>
<dbReference type="InterPro" id="IPR008974">
    <property type="entry name" value="TRAF-like"/>
</dbReference>
<name>G0NYU1_CAEBE</name>
<dbReference type="PROSITE" id="PS50144">
    <property type="entry name" value="MATH"/>
    <property type="match status" value="1"/>
</dbReference>
<dbReference type="SMART" id="SM00225">
    <property type="entry name" value="BTB"/>
    <property type="match status" value="1"/>
</dbReference>
<keyword evidence="4" id="KW-1185">Reference proteome</keyword>
<reference evidence="4" key="1">
    <citation type="submission" date="2011-07" db="EMBL/GenBank/DDBJ databases">
        <authorList>
            <consortium name="Caenorhabditis brenneri Sequencing and Analysis Consortium"/>
            <person name="Wilson R.K."/>
        </authorList>
    </citation>
    <scope>NUCLEOTIDE SEQUENCE [LARGE SCALE GENOMIC DNA]</scope>
    <source>
        <strain evidence="4">PB2801</strain>
    </source>
</reference>
<dbReference type="PROSITE" id="PS50097">
    <property type="entry name" value="BTB"/>
    <property type="match status" value="1"/>
</dbReference>
<evidence type="ECO:0000259" key="2">
    <source>
        <dbReference type="PROSITE" id="PS50144"/>
    </source>
</evidence>
<organism evidence="4">
    <name type="scientific">Caenorhabditis brenneri</name>
    <name type="common">Nematode worm</name>
    <dbReference type="NCBI Taxonomy" id="135651"/>
    <lineage>
        <taxon>Eukaryota</taxon>
        <taxon>Metazoa</taxon>
        <taxon>Ecdysozoa</taxon>
        <taxon>Nematoda</taxon>
        <taxon>Chromadorea</taxon>
        <taxon>Rhabditida</taxon>
        <taxon>Rhabditina</taxon>
        <taxon>Rhabditomorpha</taxon>
        <taxon>Rhabditoidea</taxon>
        <taxon>Rhabditidae</taxon>
        <taxon>Peloderinae</taxon>
        <taxon>Caenorhabditis</taxon>
    </lineage>
</organism>
<dbReference type="eggNOG" id="ENOG502QUFU">
    <property type="taxonomic scope" value="Eukaryota"/>
</dbReference>
<dbReference type="Gene3D" id="3.30.710.10">
    <property type="entry name" value="Potassium Channel Kv1.1, Chain A"/>
    <property type="match status" value="1"/>
</dbReference>
<dbReference type="PANTHER" id="PTHR22743">
    <property type="entry name" value="MEPRIN/TRAF-LIKE MATH FAMILY-C.ELEGANS"/>
    <property type="match status" value="1"/>
</dbReference>
<dbReference type="OMA" id="AFICCEN"/>
<feature type="domain" description="BTB" evidence="1">
    <location>
        <begin position="113"/>
        <end position="180"/>
    </location>
</feature>
<feature type="domain" description="MATH" evidence="2">
    <location>
        <begin position="1"/>
        <end position="87"/>
    </location>
</feature>
<dbReference type="SUPFAM" id="SSF49599">
    <property type="entry name" value="TRAF domain-like"/>
    <property type="match status" value="1"/>
</dbReference>
<sequence length="272" mass="31322">MEFERGENFFGLSLLCSEREKNKEWSIDTKITLFITGSDGTSHSESLNGQFRNETEHRNFGLDNFISIERIENELLIKDEFILEIHVQVLSMSGIGEDIRLKCFDDDEAKKMSDVTLLVDGRRFYVSKLVLANQSTYFKSLFFGDLKESKESEITLENINGDAFQVFLEMIHLEETLTDSCVEDVLHLSDMYDARHVTRMCETFLFYDSALSTKKAIQIGIRFNLRDFTERCIKSLKSPAAVRAVMQSGDSLNEIKDPEVLRCLLEQLLSFN</sequence>